<reference evidence="4" key="1">
    <citation type="journal article" date="2014" name="Int. J. Syst. Evol. Microbiol.">
        <title>Complete genome sequence of Corynebacterium casei LMG S-19264T (=DSM 44701T), isolated from a smear-ripened cheese.</title>
        <authorList>
            <consortium name="US DOE Joint Genome Institute (JGI-PGF)"/>
            <person name="Walter F."/>
            <person name="Albersmeier A."/>
            <person name="Kalinowski J."/>
            <person name="Ruckert C."/>
        </authorList>
    </citation>
    <scope>NUCLEOTIDE SEQUENCE</scope>
    <source>
        <strain evidence="4">CGMCC 1.12426</strain>
    </source>
</reference>
<evidence type="ECO:0000256" key="1">
    <source>
        <dbReference type="ARBA" id="ARBA00022679"/>
    </source>
</evidence>
<comment type="caution">
    <text evidence="4">The sequence shown here is derived from an EMBL/GenBank/DDBJ whole genome shotgun (WGS) entry which is preliminary data.</text>
</comment>
<evidence type="ECO:0000313" key="5">
    <source>
        <dbReference type="Proteomes" id="UP000605148"/>
    </source>
</evidence>
<dbReference type="Pfam" id="PF00534">
    <property type="entry name" value="Glycos_transf_1"/>
    <property type="match status" value="1"/>
</dbReference>
<evidence type="ECO:0000313" key="4">
    <source>
        <dbReference type="EMBL" id="GGB46171.1"/>
    </source>
</evidence>
<dbReference type="EMBL" id="BMFA01000005">
    <property type="protein sequence ID" value="GGB46171.1"/>
    <property type="molecule type" value="Genomic_DNA"/>
</dbReference>
<feature type="domain" description="Glycosyltransferase subfamily 4-like N-terminal" evidence="3">
    <location>
        <begin position="76"/>
        <end position="158"/>
    </location>
</feature>
<evidence type="ECO:0000259" key="2">
    <source>
        <dbReference type="Pfam" id="PF00534"/>
    </source>
</evidence>
<dbReference type="Pfam" id="PF13439">
    <property type="entry name" value="Glyco_transf_4"/>
    <property type="match status" value="1"/>
</dbReference>
<dbReference type="Proteomes" id="UP000605148">
    <property type="component" value="Unassembled WGS sequence"/>
</dbReference>
<dbReference type="Gene3D" id="3.40.50.2000">
    <property type="entry name" value="Glycogen Phosphorylase B"/>
    <property type="match status" value="2"/>
</dbReference>
<dbReference type="SUPFAM" id="SSF53756">
    <property type="entry name" value="UDP-Glycosyltransferase/glycogen phosphorylase"/>
    <property type="match status" value="1"/>
</dbReference>
<proteinExistence type="predicted"/>
<dbReference type="CDD" id="cd03801">
    <property type="entry name" value="GT4_PimA-like"/>
    <property type="match status" value="1"/>
</dbReference>
<dbReference type="PANTHER" id="PTHR46401:SF2">
    <property type="entry name" value="GLYCOSYLTRANSFERASE WBBK-RELATED"/>
    <property type="match status" value="1"/>
</dbReference>
<dbReference type="InterPro" id="IPR001296">
    <property type="entry name" value="Glyco_trans_1"/>
</dbReference>
<dbReference type="PANTHER" id="PTHR46401">
    <property type="entry name" value="GLYCOSYLTRANSFERASE WBBK-RELATED"/>
    <property type="match status" value="1"/>
</dbReference>
<accession>A0A916WZR2</accession>
<evidence type="ECO:0000259" key="3">
    <source>
        <dbReference type="Pfam" id="PF13439"/>
    </source>
</evidence>
<dbReference type="InterPro" id="IPR028098">
    <property type="entry name" value="Glyco_trans_4-like_N"/>
</dbReference>
<name>A0A916WZR2_9HYPH</name>
<keyword evidence="5" id="KW-1185">Reference proteome</keyword>
<gene>
    <name evidence="4" type="ORF">GCM10011316_17830</name>
</gene>
<dbReference type="OrthoDB" id="9790710at2"/>
<sequence length="362" mass="38838">MADLVFAYPGDLETPTGGYIYDRRIIEGLRQLGVTVDPLPLGEGFPFPGAITCETAAQLLMGLIEGQRAVIDGLAFGAMHAHAARIARCLDLTALIHHPLYLETGLSAAQARAFKDQERVSVQAAARVIVTSPATANQVCRDFGVHPDRVSVVVPGVDKPALPVPAGLRANTPFQLLSVGTLTRRKGFDLLFSALKDLTDLDWHLDIVGDDTRDSAYAAQLIRQISETQLTDRVTFHGAVSPSDLWEHYTKADAFVLASRYEGYGMAYIEAIAHGLPVIGSGGGAVRETLPPDAAIYCGQENVDAIKSALRRVISDPELRHTMANAARQRAQALPDWGASASRFADAVFGHAGPHLKSGDKI</sequence>
<dbReference type="GO" id="GO:0016757">
    <property type="term" value="F:glycosyltransferase activity"/>
    <property type="evidence" value="ECO:0007669"/>
    <property type="project" value="InterPro"/>
</dbReference>
<protein>
    <submittedName>
        <fullName evidence="4">Glycosyl transferase family 1</fullName>
    </submittedName>
</protein>
<organism evidence="4 5">
    <name type="scientific">Roseibium aquae</name>
    <dbReference type="NCBI Taxonomy" id="1323746"/>
    <lineage>
        <taxon>Bacteria</taxon>
        <taxon>Pseudomonadati</taxon>
        <taxon>Pseudomonadota</taxon>
        <taxon>Alphaproteobacteria</taxon>
        <taxon>Hyphomicrobiales</taxon>
        <taxon>Stappiaceae</taxon>
        <taxon>Roseibium</taxon>
    </lineage>
</organism>
<reference evidence="4" key="2">
    <citation type="submission" date="2020-09" db="EMBL/GenBank/DDBJ databases">
        <authorList>
            <person name="Sun Q."/>
            <person name="Zhou Y."/>
        </authorList>
    </citation>
    <scope>NUCLEOTIDE SEQUENCE</scope>
    <source>
        <strain evidence="4">CGMCC 1.12426</strain>
    </source>
</reference>
<dbReference type="RefSeq" id="WP_150496107.1">
    <property type="nucleotide sequence ID" value="NZ_BMFA01000005.1"/>
</dbReference>
<dbReference type="GO" id="GO:0009103">
    <property type="term" value="P:lipopolysaccharide biosynthetic process"/>
    <property type="evidence" value="ECO:0007669"/>
    <property type="project" value="TreeGrafter"/>
</dbReference>
<feature type="domain" description="Glycosyl transferase family 1" evidence="2">
    <location>
        <begin position="170"/>
        <end position="330"/>
    </location>
</feature>
<keyword evidence="1 4" id="KW-0808">Transferase</keyword>
<dbReference type="AlphaFoldDB" id="A0A916WZR2"/>